<dbReference type="Ensembl" id="ENSDNVT00000008296.1">
    <property type="protein sequence ID" value="ENSDNVP00000006854.1"/>
    <property type="gene ID" value="ENSDNVG00000004914.1"/>
</dbReference>
<dbReference type="GO" id="GO:0046930">
    <property type="term" value="C:pore complex"/>
    <property type="evidence" value="ECO:0007669"/>
    <property type="project" value="InterPro"/>
</dbReference>
<keyword evidence="5" id="KW-0166">Nematocyst</keyword>
<proteinExistence type="predicted"/>
<dbReference type="AlphaFoldDB" id="A0A8C4P521"/>
<dbReference type="PANTHER" id="PTHR40388:SF1">
    <property type="entry name" value="BRYOPORIN"/>
    <property type="match status" value="1"/>
</dbReference>
<evidence type="ECO:0000256" key="3">
    <source>
        <dbReference type="ARBA" id="ARBA00022537"/>
    </source>
</evidence>
<protein>
    <submittedName>
        <fullName evidence="6">DELTA-thalatoxin-Avl1a-like</fullName>
    </submittedName>
</protein>
<dbReference type="PANTHER" id="PTHR40388">
    <property type="entry name" value="BRYOPORIN"/>
    <property type="match status" value="1"/>
</dbReference>
<sequence length="177" mass="20022">MAEGFEHSAQDVGRSVLIEITNNVEHVTLRNPRSYCFSGHSHHPPPVQIPPGTVGKCIFVKRSYSLRGSVGVLVYEADTFSLAIMFSNPFDYNLYYIEFGLKLTPSNQQLQNMEELFRNMMETTPPQELTTFQKMKLSHSQAPLQVTMDNIRVTATMSNAAKAVLTILLEEKSRRKP</sequence>
<keyword evidence="3" id="KW-1052">Target cell membrane</keyword>
<dbReference type="GO" id="GO:0044218">
    <property type="term" value="C:other organism cell membrane"/>
    <property type="evidence" value="ECO:0007669"/>
    <property type="project" value="UniProtKB-KW"/>
</dbReference>
<evidence type="ECO:0000256" key="1">
    <source>
        <dbReference type="ARBA" id="ARBA00004175"/>
    </source>
</evidence>
<comment type="subcellular location">
    <subcellularLocation>
        <location evidence="2">Nematocyst</location>
    </subcellularLocation>
    <subcellularLocation>
        <location evidence="1">Target cell membrane</location>
    </subcellularLocation>
</comment>
<dbReference type="GO" id="GO:0051715">
    <property type="term" value="P:cytolysis in another organism"/>
    <property type="evidence" value="ECO:0007669"/>
    <property type="project" value="InterPro"/>
</dbReference>
<dbReference type="Pfam" id="PF06369">
    <property type="entry name" value="Anemone_cytotox"/>
    <property type="match status" value="1"/>
</dbReference>
<organism evidence="6 7">
    <name type="scientific">Dromaius novaehollandiae</name>
    <name type="common">Emu</name>
    <dbReference type="NCBI Taxonomy" id="8790"/>
    <lineage>
        <taxon>Eukaryota</taxon>
        <taxon>Metazoa</taxon>
        <taxon>Chordata</taxon>
        <taxon>Craniata</taxon>
        <taxon>Vertebrata</taxon>
        <taxon>Euteleostomi</taxon>
        <taxon>Archelosauria</taxon>
        <taxon>Archosauria</taxon>
        <taxon>Dinosauria</taxon>
        <taxon>Saurischia</taxon>
        <taxon>Theropoda</taxon>
        <taxon>Coelurosauria</taxon>
        <taxon>Aves</taxon>
        <taxon>Palaeognathae</taxon>
        <taxon>Casuariiformes</taxon>
        <taxon>Dromaiidae</taxon>
        <taxon>Dromaius</taxon>
    </lineage>
</organism>
<dbReference type="GO" id="GO:0015267">
    <property type="term" value="F:channel activity"/>
    <property type="evidence" value="ECO:0007669"/>
    <property type="project" value="InterPro"/>
</dbReference>
<dbReference type="InterPro" id="IPR015926">
    <property type="entry name" value="Cytolysin/lectin"/>
</dbReference>
<dbReference type="Gene3D" id="2.60.270.20">
    <property type="entry name" value="Cytolysin/lectin"/>
    <property type="match status" value="1"/>
</dbReference>
<dbReference type="Proteomes" id="UP000694423">
    <property type="component" value="Unplaced"/>
</dbReference>
<evidence type="ECO:0000256" key="2">
    <source>
        <dbReference type="ARBA" id="ARBA00004532"/>
    </source>
</evidence>
<evidence type="ECO:0000256" key="4">
    <source>
        <dbReference type="ARBA" id="ARBA00023298"/>
    </source>
</evidence>
<reference evidence="6" key="1">
    <citation type="submission" date="2025-08" db="UniProtKB">
        <authorList>
            <consortium name="Ensembl"/>
        </authorList>
    </citation>
    <scope>IDENTIFICATION</scope>
</reference>
<keyword evidence="4" id="KW-1053">Target membrane</keyword>
<dbReference type="SUPFAM" id="SSF63724">
    <property type="entry name" value="Cytolysin/lectin"/>
    <property type="match status" value="1"/>
</dbReference>
<keyword evidence="7" id="KW-1185">Reference proteome</keyword>
<accession>A0A8C4P521</accession>
<evidence type="ECO:0000313" key="7">
    <source>
        <dbReference type="Proteomes" id="UP000694423"/>
    </source>
</evidence>
<reference evidence="6" key="2">
    <citation type="submission" date="2025-09" db="UniProtKB">
        <authorList>
            <consortium name="Ensembl"/>
        </authorList>
    </citation>
    <scope>IDENTIFICATION</scope>
</reference>
<dbReference type="OrthoDB" id="6132998at2759"/>
<evidence type="ECO:0000256" key="5">
    <source>
        <dbReference type="ARBA" id="ARBA00023331"/>
    </source>
</evidence>
<dbReference type="GO" id="GO:0006812">
    <property type="term" value="P:monoatomic cation transport"/>
    <property type="evidence" value="ECO:0007669"/>
    <property type="project" value="InterPro"/>
</dbReference>
<dbReference type="InterPro" id="IPR009104">
    <property type="entry name" value="Anemon_actinoporin-like"/>
</dbReference>
<dbReference type="GO" id="GO:0042151">
    <property type="term" value="C:nematocyst"/>
    <property type="evidence" value="ECO:0007669"/>
    <property type="project" value="UniProtKB-SubCell"/>
</dbReference>
<name>A0A8C4P521_DRONO</name>
<evidence type="ECO:0000313" key="6">
    <source>
        <dbReference type="Ensembl" id="ENSDNVP00000006854.1"/>
    </source>
</evidence>
<dbReference type="GO" id="GO:0046931">
    <property type="term" value="P:pore complex assembly"/>
    <property type="evidence" value="ECO:0007669"/>
    <property type="project" value="InterPro"/>
</dbReference>
<keyword evidence="4" id="KW-0472">Membrane</keyword>
<gene>
    <name evidence="6" type="primary">LOC112995496</name>
</gene>
<dbReference type="InterPro" id="IPR050677">
    <property type="entry name" value="Actinoporin_PFT"/>
</dbReference>